<dbReference type="eggNOG" id="KOG1658">
    <property type="taxonomic scope" value="Eukaryota"/>
</dbReference>
<evidence type="ECO:0000313" key="2">
    <source>
        <dbReference type="EMBL" id="CCK73556.1"/>
    </source>
</evidence>
<dbReference type="EMBL" id="HE580273">
    <property type="protein sequence ID" value="CCK73556.1"/>
    <property type="molecule type" value="Genomic_DNA"/>
</dbReference>
<dbReference type="GeneID" id="13927024"/>
<evidence type="ECO:0000256" key="1">
    <source>
        <dbReference type="SAM" id="MobiDB-lite"/>
    </source>
</evidence>
<sequence length="207" mass="23558">MSVETINIDNMGSDSDLDSDLELIGPSSSSTYMQPKVRVKNEENLGRNEVESEIRNDNDYDEANDQDFEQLQPRLSVDIVERIAKNDPEYMDTDDSAYIATAFATELFIKTLTMESMINANFHRMPVTRQEIEQQPETESDGDEALEENQIVRLTYNDFATTVKSKESFHFLGDLIPMTKNLKDLVQENKVRYTTALPQSQILGSQG</sequence>
<feature type="region of interest" description="Disordered" evidence="1">
    <location>
        <begin position="1"/>
        <end position="62"/>
    </location>
</feature>
<dbReference type="OrthoDB" id="636685at2759"/>
<evidence type="ECO:0008006" key="4">
    <source>
        <dbReference type="Google" id="ProtNLM"/>
    </source>
</evidence>
<dbReference type="Gene3D" id="1.10.20.10">
    <property type="entry name" value="Histone, subunit A"/>
    <property type="match status" value="1"/>
</dbReference>
<dbReference type="KEGG" id="ndi:NDAI_0G05730"/>
<proteinExistence type="predicted"/>
<reference evidence="2 3" key="1">
    <citation type="journal article" date="2011" name="Proc. Natl. Acad. Sci. U.S.A.">
        <title>Evolutionary erosion of yeast sex chromosomes by mating-type switching accidents.</title>
        <authorList>
            <person name="Gordon J.L."/>
            <person name="Armisen D."/>
            <person name="Proux-Wera E."/>
            <person name="Oheigeartaigh S.S."/>
            <person name="Byrne K.P."/>
            <person name="Wolfe K.H."/>
        </authorList>
    </citation>
    <scope>NUCLEOTIDE SEQUENCE [LARGE SCALE GENOMIC DNA]</scope>
    <source>
        <strain evidence="3">ATCC 10597 / BCRC 20456 / CBS 421 / NBRC 0211 / NRRL Y-12639</strain>
    </source>
</reference>
<feature type="compositionally biased region" description="Basic and acidic residues" evidence="1">
    <location>
        <begin position="39"/>
        <end position="58"/>
    </location>
</feature>
<organism evidence="2 3">
    <name type="scientific">Naumovozyma dairenensis (strain ATCC 10597 / BCRC 20456 / CBS 421 / NBRC 0211 / NRRL Y-12639)</name>
    <name type="common">Saccharomyces dairenensis</name>
    <dbReference type="NCBI Taxonomy" id="1071378"/>
    <lineage>
        <taxon>Eukaryota</taxon>
        <taxon>Fungi</taxon>
        <taxon>Dikarya</taxon>
        <taxon>Ascomycota</taxon>
        <taxon>Saccharomycotina</taxon>
        <taxon>Saccharomycetes</taxon>
        <taxon>Saccharomycetales</taxon>
        <taxon>Saccharomycetaceae</taxon>
        <taxon>Naumovozyma</taxon>
    </lineage>
</organism>
<dbReference type="Proteomes" id="UP000000689">
    <property type="component" value="Chromosome 7"/>
</dbReference>
<name>J7S4N8_NAUDC</name>
<accession>J7S4N8</accession>
<dbReference type="InterPro" id="IPR009072">
    <property type="entry name" value="Histone-fold"/>
</dbReference>
<dbReference type="STRING" id="1071378.J7S4N8"/>
<protein>
    <recommendedName>
        <fullName evidence="4">Transcription factor CBF/NF-Y/archaeal histone domain-containing protein</fullName>
    </recommendedName>
</protein>
<keyword evidence="3" id="KW-1185">Reference proteome</keyword>
<dbReference type="HOGENOM" id="CLU_1489236_0_0_1"/>
<evidence type="ECO:0000313" key="3">
    <source>
        <dbReference type="Proteomes" id="UP000000689"/>
    </source>
</evidence>
<gene>
    <name evidence="2" type="primary">NDAI0G05730</name>
    <name evidence="2" type="ordered locus">NDAI_0G05730</name>
</gene>
<dbReference type="GO" id="GO:0046982">
    <property type="term" value="F:protein heterodimerization activity"/>
    <property type="evidence" value="ECO:0007669"/>
    <property type="project" value="InterPro"/>
</dbReference>
<dbReference type="SUPFAM" id="SSF47113">
    <property type="entry name" value="Histone-fold"/>
    <property type="match status" value="1"/>
</dbReference>
<dbReference type="RefSeq" id="XP_003980232.1">
    <property type="nucleotide sequence ID" value="XM_003980183.1"/>
</dbReference>
<dbReference type="AlphaFoldDB" id="J7S4N8"/>
<feature type="compositionally biased region" description="Polar residues" evidence="1">
    <location>
        <begin position="1"/>
        <end position="12"/>
    </location>
</feature>